<organism evidence="1 2">
    <name type="scientific">Caerostris extrusa</name>
    <name type="common">Bark spider</name>
    <name type="synonym">Caerostris bankana</name>
    <dbReference type="NCBI Taxonomy" id="172846"/>
    <lineage>
        <taxon>Eukaryota</taxon>
        <taxon>Metazoa</taxon>
        <taxon>Ecdysozoa</taxon>
        <taxon>Arthropoda</taxon>
        <taxon>Chelicerata</taxon>
        <taxon>Arachnida</taxon>
        <taxon>Araneae</taxon>
        <taxon>Araneomorphae</taxon>
        <taxon>Entelegynae</taxon>
        <taxon>Araneoidea</taxon>
        <taxon>Araneidae</taxon>
        <taxon>Caerostris</taxon>
    </lineage>
</organism>
<evidence type="ECO:0000313" key="2">
    <source>
        <dbReference type="Proteomes" id="UP001054945"/>
    </source>
</evidence>
<name>A0AAV4MDN1_CAEEX</name>
<comment type="caution">
    <text evidence="1">The sequence shown here is derived from an EMBL/GenBank/DDBJ whole genome shotgun (WGS) entry which is preliminary data.</text>
</comment>
<keyword evidence="2" id="KW-1185">Reference proteome</keyword>
<sequence length="140" mass="16230">MNRYSTPKCKPLGKSGDFCLHENEPEDMILSLPNGKETYARGIYRLFCPCAESMTCFRNGSFQKNSVSFQDFSRNYRGLQRYSIPECTPKGRLGDFCREGAEPEAKILLYPNMRYLYLEKVWFEVAPCEDNLICFENVCT</sequence>
<dbReference type="EMBL" id="BPLR01002100">
    <property type="protein sequence ID" value="GIX69965.1"/>
    <property type="molecule type" value="Genomic_DNA"/>
</dbReference>
<protein>
    <submittedName>
        <fullName evidence="1">Uncharacterized protein</fullName>
    </submittedName>
</protein>
<gene>
    <name evidence="1" type="ORF">CEXT_13961</name>
</gene>
<proteinExistence type="predicted"/>
<reference evidence="1 2" key="1">
    <citation type="submission" date="2021-06" db="EMBL/GenBank/DDBJ databases">
        <title>Caerostris extrusa draft genome.</title>
        <authorList>
            <person name="Kono N."/>
            <person name="Arakawa K."/>
        </authorList>
    </citation>
    <scope>NUCLEOTIDE SEQUENCE [LARGE SCALE GENOMIC DNA]</scope>
</reference>
<dbReference type="Proteomes" id="UP001054945">
    <property type="component" value="Unassembled WGS sequence"/>
</dbReference>
<accession>A0AAV4MDN1</accession>
<dbReference type="AlphaFoldDB" id="A0AAV4MDN1"/>
<evidence type="ECO:0000313" key="1">
    <source>
        <dbReference type="EMBL" id="GIX69965.1"/>
    </source>
</evidence>
<dbReference type="Gene3D" id="2.10.80.10">
    <property type="entry name" value="Lipase, subunit A"/>
    <property type="match status" value="1"/>
</dbReference>